<evidence type="ECO:0000256" key="3">
    <source>
        <dbReference type="ARBA" id="ARBA00023242"/>
    </source>
</evidence>
<dbReference type="Gene3D" id="1.25.40.10">
    <property type="entry name" value="Tetratricopeptide repeat domain"/>
    <property type="match status" value="1"/>
</dbReference>
<evidence type="ECO:0000313" key="5">
    <source>
        <dbReference type="EMBL" id="OAG31357.1"/>
    </source>
</evidence>
<dbReference type="EMBL" id="LTDL01000019">
    <property type="protein sequence ID" value="OAG31357.1"/>
    <property type="molecule type" value="Genomic_DNA"/>
</dbReference>
<comment type="subcellular location">
    <subcellularLocation>
        <location evidence="1">Nucleus</location>
    </subcellularLocation>
</comment>
<dbReference type="PANTHER" id="PTHR19980:SF0">
    <property type="entry name" value="CLEAVAGE STIMULATION FACTOR SUBUNIT 3"/>
    <property type="match status" value="1"/>
</dbReference>
<evidence type="ECO:0000256" key="1">
    <source>
        <dbReference type="ARBA" id="ARBA00004123"/>
    </source>
</evidence>
<dbReference type="InterPro" id="IPR011990">
    <property type="entry name" value="TPR-like_helical_dom_sf"/>
</dbReference>
<dbReference type="OrthoDB" id="26282at2759"/>
<dbReference type="AlphaFoldDB" id="A0A177EHD4"/>
<gene>
    <name evidence="5" type="ORF">NEDG_01835</name>
</gene>
<protein>
    <recommendedName>
        <fullName evidence="4">Suppressor of forked domain-containing protein</fullName>
    </recommendedName>
</protein>
<dbReference type="VEuPathDB" id="MicrosporidiaDB:NEDG_01835"/>
<evidence type="ECO:0000259" key="4">
    <source>
        <dbReference type="Pfam" id="PF05843"/>
    </source>
</evidence>
<dbReference type="RefSeq" id="XP_067545053.1">
    <property type="nucleotide sequence ID" value="XM_067689253.1"/>
</dbReference>
<keyword evidence="6" id="KW-1185">Reference proteome</keyword>
<feature type="domain" description="Suppressor of forked" evidence="4">
    <location>
        <begin position="8"/>
        <end position="152"/>
    </location>
</feature>
<dbReference type="GO" id="GO:0005634">
    <property type="term" value="C:nucleus"/>
    <property type="evidence" value="ECO:0007669"/>
    <property type="project" value="UniProtKB-SubCell"/>
</dbReference>
<dbReference type="InterPro" id="IPR045243">
    <property type="entry name" value="Rna14-like"/>
</dbReference>
<dbReference type="GO" id="GO:0003729">
    <property type="term" value="F:mRNA binding"/>
    <property type="evidence" value="ECO:0007669"/>
    <property type="project" value="TreeGrafter"/>
</dbReference>
<organism evidence="5 6">
    <name type="scientific">Nematocida displodere</name>
    <dbReference type="NCBI Taxonomy" id="1805483"/>
    <lineage>
        <taxon>Eukaryota</taxon>
        <taxon>Fungi</taxon>
        <taxon>Fungi incertae sedis</taxon>
        <taxon>Microsporidia</taxon>
        <taxon>Nematocida</taxon>
    </lineage>
</organism>
<dbReference type="SUPFAM" id="SSF48452">
    <property type="entry name" value="TPR-like"/>
    <property type="match status" value="1"/>
</dbReference>
<dbReference type="PANTHER" id="PTHR19980">
    <property type="entry name" value="RNA CLEAVAGE STIMULATION FACTOR"/>
    <property type="match status" value="1"/>
</dbReference>
<proteinExistence type="predicted"/>
<evidence type="ECO:0000256" key="2">
    <source>
        <dbReference type="ARBA" id="ARBA00022737"/>
    </source>
</evidence>
<keyword evidence="3" id="KW-0539">Nucleus</keyword>
<dbReference type="InterPro" id="IPR008847">
    <property type="entry name" value="Suf"/>
</dbReference>
<dbReference type="Proteomes" id="UP000185944">
    <property type="component" value="Unassembled WGS sequence"/>
</dbReference>
<reference evidence="5 6" key="1">
    <citation type="submission" date="2016-02" db="EMBL/GenBank/DDBJ databases">
        <title>Discovery of a natural microsporidian pathogen with a broad tissue tropism in Caenorhabditis elegans.</title>
        <authorList>
            <person name="Luallen R.J."/>
            <person name="Reinke A.W."/>
            <person name="Tong L."/>
            <person name="Botts M.R."/>
            <person name="Felix M.-A."/>
            <person name="Troemel E.R."/>
        </authorList>
    </citation>
    <scope>NUCLEOTIDE SEQUENCE [LARGE SCALE GENOMIC DNA]</scope>
    <source>
        <strain evidence="5 6">JUm2807</strain>
    </source>
</reference>
<evidence type="ECO:0000313" key="6">
    <source>
        <dbReference type="Proteomes" id="UP000185944"/>
    </source>
</evidence>
<comment type="caution">
    <text evidence="5">The sequence shown here is derived from an EMBL/GenBank/DDBJ whole genome shotgun (WGS) entry which is preliminary data.</text>
</comment>
<keyword evidence="2" id="KW-0677">Repeat</keyword>
<sequence>MKLQEVIEEVKEEMRRKNGKRVDALFTAHLRNSHSHELWNMYLQYLHLQSETKETLKEAVVYAYQKTQMHIASTDIKIRYLEMLMDTEEKDAVKEAYVKMLEMPLLKIDTLIELYRNYEVTRNKGHAKKTASELLPKETSAASESREIASVLGGKGIRSETIGVLVEHVTKKYKMMHPMYTEDLVMYALDMALEIDPSSVLFTIYKTLFLSRPETLIHAEVLVSPLTKSIAGSRSKSERTIKLGEFLEDALKKTSHSLVVLSALTSYKLDEEFVLKMAPAPITKHSEAFYTVFFSALLRHRDILGVRKYLVRLAKEGKIGHSIYCLCATIEGVVGKEGKHAGGILISGLKAFLNKEDGGKPPYLSAKENAYRIALDGTKLLIFLGDIQKAKLLTDMYCKSTGSKEDFPNSALQEHSPRLAIARHQVLYESGFLAAIPLLSEHSFREVHDFLCRCYNIGKPPAVIKTPETVARFLETLMPIRESHNLCTGVNVEEFIQILSHVKV</sequence>
<accession>A0A177EHD4</accession>
<dbReference type="GeneID" id="93648185"/>
<dbReference type="Pfam" id="PF05843">
    <property type="entry name" value="Suf"/>
    <property type="match status" value="1"/>
</dbReference>
<name>A0A177EHD4_9MICR</name>
<dbReference type="GO" id="GO:0031124">
    <property type="term" value="P:mRNA 3'-end processing"/>
    <property type="evidence" value="ECO:0007669"/>
    <property type="project" value="InterPro"/>
</dbReference>